<proteinExistence type="predicted"/>
<protein>
    <submittedName>
        <fullName evidence="2">Uncharacterized protein</fullName>
    </submittedName>
</protein>
<keyword evidence="3" id="KW-1185">Reference proteome</keyword>
<name>A0A0J1IQ13_9FIRM</name>
<feature type="region of interest" description="Disordered" evidence="1">
    <location>
        <begin position="93"/>
        <end position="116"/>
    </location>
</feature>
<comment type="caution">
    <text evidence="2">The sequence shown here is derived from an EMBL/GenBank/DDBJ whole genome shotgun (WGS) entry which is preliminary data.</text>
</comment>
<organism evidence="2 3">
    <name type="scientific">Desulfosporosinus acididurans</name>
    <dbReference type="NCBI Taxonomy" id="476652"/>
    <lineage>
        <taxon>Bacteria</taxon>
        <taxon>Bacillati</taxon>
        <taxon>Bacillota</taxon>
        <taxon>Clostridia</taxon>
        <taxon>Eubacteriales</taxon>
        <taxon>Desulfitobacteriaceae</taxon>
        <taxon>Desulfosporosinus</taxon>
    </lineage>
</organism>
<dbReference type="Proteomes" id="UP000036356">
    <property type="component" value="Unassembled WGS sequence"/>
</dbReference>
<gene>
    <name evidence="2" type="ORF">DEAC_c14490</name>
</gene>
<feature type="compositionally biased region" description="Low complexity" evidence="1">
    <location>
        <begin position="99"/>
        <end position="116"/>
    </location>
</feature>
<dbReference type="AlphaFoldDB" id="A0A0J1IQ13"/>
<dbReference type="STRING" id="476652.DEAC_c14490"/>
<dbReference type="RefSeq" id="WP_047809312.1">
    <property type="nucleotide sequence ID" value="NZ_LDZY01000004.1"/>
</dbReference>
<dbReference type="EMBL" id="LDZY01000004">
    <property type="protein sequence ID" value="KLU66781.1"/>
    <property type="molecule type" value="Genomic_DNA"/>
</dbReference>
<evidence type="ECO:0000256" key="1">
    <source>
        <dbReference type="SAM" id="MobiDB-lite"/>
    </source>
</evidence>
<evidence type="ECO:0000313" key="2">
    <source>
        <dbReference type="EMBL" id="KLU66781.1"/>
    </source>
</evidence>
<sequence>MNLLKLEGFTPTPELEDAVKGAIEAGKFAVNNAYWNTTPKQEEQVAAVASAVPPDQAVQVAVTNAVTQAVIPIAQQAASDAVNQAITQVAQAAQGALSPQPVQPAQMDQQAQAPTQ</sequence>
<evidence type="ECO:0000313" key="3">
    <source>
        <dbReference type="Proteomes" id="UP000036356"/>
    </source>
</evidence>
<dbReference type="PATRIC" id="fig|476652.3.peg.1486"/>
<reference evidence="2 3" key="1">
    <citation type="submission" date="2015-06" db="EMBL/GenBank/DDBJ databases">
        <title>Draft genome of the moderately acidophilic sulfate reducer Candidatus Desulfosporosinus acididurans strain M1.</title>
        <authorList>
            <person name="Poehlein A."/>
            <person name="Petzsch P."/>
            <person name="Johnson B.D."/>
            <person name="Schloemann M."/>
            <person name="Daniel R."/>
            <person name="Muehling M."/>
        </authorList>
    </citation>
    <scope>NUCLEOTIDE SEQUENCE [LARGE SCALE GENOMIC DNA]</scope>
    <source>
        <strain evidence="2 3">M1</strain>
    </source>
</reference>
<accession>A0A0J1IQ13</accession>